<dbReference type="InterPro" id="IPR014025">
    <property type="entry name" value="Glutaredoxin_subgr"/>
</dbReference>
<dbReference type="Proteomes" id="UP000694844">
    <property type="component" value="Chromosome 2"/>
</dbReference>
<dbReference type="InterPro" id="IPR036249">
    <property type="entry name" value="Thioredoxin-like_sf"/>
</dbReference>
<dbReference type="SUPFAM" id="SSF52833">
    <property type="entry name" value="Thioredoxin-like"/>
    <property type="match status" value="1"/>
</dbReference>
<dbReference type="Gene3D" id="1.10.10.10">
    <property type="entry name" value="Winged helix-like DNA-binding domain superfamily/Winged helix DNA-binding domain"/>
    <property type="match status" value="1"/>
</dbReference>
<dbReference type="SUPFAM" id="SSF46785">
    <property type="entry name" value="Winged helix' DNA-binding domain"/>
    <property type="match status" value="1"/>
</dbReference>
<gene>
    <name evidence="6" type="primary">LOC111118548</name>
</gene>
<dbReference type="PROSITE" id="PS51354">
    <property type="entry name" value="GLUTAREDOXIN_2"/>
    <property type="match status" value="1"/>
</dbReference>
<protein>
    <submittedName>
        <fullName evidence="6">Uncharacterized protein LOC111118548</fullName>
    </submittedName>
</protein>
<keyword evidence="5" id="KW-1185">Reference proteome</keyword>
<dbReference type="GO" id="GO:0045454">
    <property type="term" value="P:cell redox homeostasis"/>
    <property type="evidence" value="ECO:0007669"/>
    <property type="project" value="TreeGrafter"/>
</dbReference>
<dbReference type="KEGG" id="cvn:111118548"/>
<dbReference type="InterPro" id="IPR036388">
    <property type="entry name" value="WH-like_DNA-bd_sf"/>
</dbReference>
<dbReference type="OrthoDB" id="418495at2759"/>
<dbReference type="Gene3D" id="3.40.30.10">
    <property type="entry name" value="Glutaredoxin"/>
    <property type="match status" value="1"/>
</dbReference>
<dbReference type="InterPro" id="IPR051548">
    <property type="entry name" value="Grx-like_ET"/>
</dbReference>
<keyword evidence="3" id="KW-0676">Redox-active center</keyword>
<dbReference type="InterPro" id="IPR036390">
    <property type="entry name" value="WH_DNA-bd_sf"/>
</dbReference>
<dbReference type="GeneID" id="111118548"/>
<dbReference type="PROSITE" id="PS51257">
    <property type="entry name" value="PROKAR_LIPOPROTEIN"/>
    <property type="match status" value="1"/>
</dbReference>
<feature type="domain" description="DEP" evidence="4">
    <location>
        <begin position="121"/>
        <end position="203"/>
    </location>
</feature>
<dbReference type="PANTHER" id="PTHR34386:SF1">
    <property type="entry name" value="GLUTAREDOXIN-LIKE PROTEIN NRDH"/>
    <property type="match status" value="1"/>
</dbReference>
<dbReference type="GO" id="GO:0035556">
    <property type="term" value="P:intracellular signal transduction"/>
    <property type="evidence" value="ECO:0007669"/>
    <property type="project" value="InterPro"/>
</dbReference>
<dbReference type="Pfam" id="PF00462">
    <property type="entry name" value="Glutaredoxin"/>
    <property type="match status" value="1"/>
</dbReference>
<dbReference type="GO" id="GO:0009055">
    <property type="term" value="F:electron transfer activity"/>
    <property type="evidence" value="ECO:0007669"/>
    <property type="project" value="TreeGrafter"/>
</dbReference>
<proteinExistence type="predicted"/>
<dbReference type="Pfam" id="PF00610">
    <property type="entry name" value="DEP"/>
    <property type="match status" value="1"/>
</dbReference>
<dbReference type="InterPro" id="IPR000591">
    <property type="entry name" value="DEP_dom"/>
</dbReference>
<reference evidence="6" key="1">
    <citation type="submission" date="2025-08" db="UniProtKB">
        <authorList>
            <consortium name="RefSeq"/>
        </authorList>
    </citation>
    <scope>IDENTIFICATION</scope>
    <source>
        <tissue evidence="6">Whole sample</tissue>
    </source>
</reference>
<accession>A0A8B8CDL9</accession>
<keyword evidence="2" id="KW-1015">Disulfide bond</keyword>
<sequence length="477" mass="53901">MELKGQVVVYSILGCPHCMKAKNTLQEKGIPYTDISLDKFPQCRDELITKTGKKTVPQIFFNATHIGGNDDLQTLIKDKEKFEAILDDVITNEASPDAPKIPNPDTAVPDSDVGDFSCEPDEYAILVKNLRESGLIKDHRRLLSVHKNTFVGKEFVDWIVETKGLERSAAVEMGQKLIDQHFGHNLKSDQTFQDSDTLYRLMDDDESTALNAGEMSQCEPRPAGELGEDIRKLILKIYAAFLSPDGKRVNYKGIAGSDEFKKYLRLTKELQRVNIEDASQDEKVAFFINIYNALVIHANVAKGPPVNLWQRYKFFNTVRYIIGGHSYSLQDIENGVLRANRKGVGMLFRPFSQSDPRLKIALEEPEPYIHFALVCGAKSCPPIKTYSTDGLASQLKLAAEAFLDSDDGLSIDMSKKQIMLTKILSWYQEDFGKNKEEVLQWVLANLPEGERKFQLSELLEGKSYRVGYKHYDWGLNS</sequence>
<dbReference type="PROSITE" id="PS00195">
    <property type="entry name" value="GLUTAREDOXIN_1"/>
    <property type="match status" value="1"/>
</dbReference>
<name>A0A8B8CDL9_CRAVI</name>
<dbReference type="InterPro" id="IPR011767">
    <property type="entry name" value="GLR_AS"/>
</dbReference>
<dbReference type="AlphaFoldDB" id="A0A8B8CDL9"/>
<dbReference type="InterPro" id="IPR006869">
    <property type="entry name" value="DUF547"/>
</dbReference>
<comment type="function">
    <text evidence="1">Has a glutathione-disulfide oxidoreductase activity in the presence of NADPH and glutathione reductase. Reduces low molecular weight disulfides and proteins.</text>
</comment>
<dbReference type="Pfam" id="PF04784">
    <property type="entry name" value="DUF547"/>
    <property type="match status" value="1"/>
</dbReference>
<evidence type="ECO:0000313" key="6">
    <source>
        <dbReference type="RefSeq" id="XP_022313775.1"/>
    </source>
</evidence>
<evidence type="ECO:0000256" key="1">
    <source>
        <dbReference type="ARBA" id="ARBA00002549"/>
    </source>
</evidence>
<evidence type="ECO:0000313" key="5">
    <source>
        <dbReference type="Proteomes" id="UP000694844"/>
    </source>
</evidence>
<organism evidence="5 6">
    <name type="scientific">Crassostrea virginica</name>
    <name type="common">Eastern oyster</name>
    <dbReference type="NCBI Taxonomy" id="6565"/>
    <lineage>
        <taxon>Eukaryota</taxon>
        <taxon>Metazoa</taxon>
        <taxon>Spiralia</taxon>
        <taxon>Lophotrochozoa</taxon>
        <taxon>Mollusca</taxon>
        <taxon>Bivalvia</taxon>
        <taxon>Autobranchia</taxon>
        <taxon>Pteriomorphia</taxon>
        <taxon>Ostreida</taxon>
        <taxon>Ostreoidea</taxon>
        <taxon>Ostreidae</taxon>
        <taxon>Crassostrea</taxon>
    </lineage>
</organism>
<dbReference type="InterPro" id="IPR002109">
    <property type="entry name" value="Glutaredoxin"/>
</dbReference>
<dbReference type="SMART" id="SM00049">
    <property type="entry name" value="DEP"/>
    <property type="match status" value="1"/>
</dbReference>
<evidence type="ECO:0000256" key="2">
    <source>
        <dbReference type="ARBA" id="ARBA00023157"/>
    </source>
</evidence>
<evidence type="ECO:0000256" key="3">
    <source>
        <dbReference type="ARBA" id="ARBA00023284"/>
    </source>
</evidence>
<dbReference type="RefSeq" id="XP_022313775.1">
    <property type="nucleotide sequence ID" value="XM_022458067.1"/>
</dbReference>
<dbReference type="PRINTS" id="PR00160">
    <property type="entry name" value="GLUTAREDOXIN"/>
</dbReference>
<dbReference type="PANTHER" id="PTHR34386">
    <property type="entry name" value="GLUTAREDOXIN"/>
    <property type="match status" value="1"/>
</dbReference>
<dbReference type="CDD" id="cd04371">
    <property type="entry name" value="DEP"/>
    <property type="match status" value="1"/>
</dbReference>
<dbReference type="PROSITE" id="PS50186">
    <property type="entry name" value="DEP"/>
    <property type="match status" value="1"/>
</dbReference>
<evidence type="ECO:0000259" key="4">
    <source>
        <dbReference type="PROSITE" id="PS50186"/>
    </source>
</evidence>